<evidence type="ECO:0000313" key="3">
    <source>
        <dbReference type="Proteomes" id="UP000008549"/>
    </source>
</evidence>
<keyword evidence="3" id="KW-1185">Reference proteome</keyword>
<reference evidence="2 3" key="1">
    <citation type="journal article" date="2003" name="PLoS Biol.">
        <title>The genome sequence of Caenorhabditis briggsae: a platform for comparative genomics.</title>
        <authorList>
            <person name="Stein L.D."/>
            <person name="Bao Z."/>
            <person name="Blasiar D."/>
            <person name="Blumenthal T."/>
            <person name="Brent M.R."/>
            <person name="Chen N."/>
            <person name="Chinwalla A."/>
            <person name="Clarke L."/>
            <person name="Clee C."/>
            <person name="Coghlan A."/>
            <person name="Coulson A."/>
            <person name="D'Eustachio P."/>
            <person name="Fitch D.H."/>
            <person name="Fulton L.A."/>
            <person name="Fulton R.E."/>
            <person name="Griffiths-Jones S."/>
            <person name="Harris T.W."/>
            <person name="Hillier L.W."/>
            <person name="Kamath R."/>
            <person name="Kuwabara P.E."/>
            <person name="Mardis E.R."/>
            <person name="Marra M.A."/>
            <person name="Miner T.L."/>
            <person name="Minx P."/>
            <person name="Mullikin J.C."/>
            <person name="Plumb R.W."/>
            <person name="Rogers J."/>
            <person name="Schein J.E."/>
            <person name="Sohrmann M."/>
            <person name="Spieth J."/>
            <person name="Stajich J.E."/>
            <person name="Wei C."/>
            <person name="Willey D."/>
            <person name="Wilson R.K."/>
            <person name="Durbin R."/>
            <person name="Waterston R.H."/>
        </authorList>
    </citation>
    <scope>NUCLEOTIDE SEQUENCE [LARGE SCALE GENOMIC DNA]</scope>
    <source>
        <strain evidence="2 3">AF16</strain>
    </source>
</reference>
<feature type="non-terminal residue" evidence="2">
    <location>
        <position position="67"/>
    </location>
</feature>
<evidence type="ECO:0000313" key="2">
    <source>
        <dbReference type="EMBL" id="CAP39216.1"/>
    </source>
</evidence>
<dbReference type="KEGG" id="cbr:CBG_22671"/>
<gene>
    <name evidence="2" type="ORF">CBG22671</name>
    <name evidence="2" type="ORF">CBG_22671</name>
</gene>
<reference evidence="2 3" key="2">
    <citation type="journal article" date="2011" name="PLoS Genet.">
        <title>Caenorhabditis briggsae recombinant inbred line genotypes reveal inter-strain incompatibility and the evolution of recombination.</title>
        <authorList>
            <person name="Ross J.A."/>
            <person name="Koboldt D.C."/>
            <person name="Staisch J.E."/>
            <person name="Chamberlin H.M."/>
            <person name="Gupta B.P."/>
            <person name="Miller R.D."/>
            <person name="Baird S.E."/>
            <person name="Haag E.S."/>
        </authorList>
    </citation>
    <scope>NUCLEOTIDE SEQUENCE [LARGE SCALE GENOMIC DNA]</scope>
    <source>
        <strain evidence="2 3">AF16</strain>
    </source>
</reference>
<name>A8Y2U1_CAEBR</name>
<dbReference type="InParanoid" id="A8Y2U1"/>
<dbReference type="AlphaFoldDB" id="A8Y2U1"/>
<feature type="compositionally biased region" description="Basic and acidic residues" evidence="1">
    <location>
        <begin position="42"/>
        <end position="55"/>
    </location>
</feature>
<proteinExistence type="predicted"/>
<dbReference type="RefSeq" id="XP_002649085.1">
    <property type="nucleotide sequence ID" value="XM_002649039.1"/>
</dbReference>
<accession>A8Y2U1</accession>
<dbReference type="GeneID" id="8591101"/>
<dbReference type="HOGENOM" id="CLU_2838438_0_0_1"/>
<sequence length="67" mass="7648">MSINTTRFHINGACRETYSNPKSLKAQYLNQEWSKKRNSRGAMDERAISTDRRLQPDYSDPIGANAS</sequence>
<feature type="region of interest" description="Disordered" evidence="1">
    <location>
        <begin position="34"/>
        <end position="67"/>
    </location>
</feature>
<organism evidence="2 3">
    <name type="scientific">Caenorhabditis briggsae</name>
    <dbReference type="NCBI Taxonomy" id="6238"/>
    <lineage>
        <taxon>Eukaryota</taxon>
        <taxon>Metazoa</taxon>
        <taxon>Ecdysozoa</taxon>
        <taxon>Nematoda</taxon>
        <taxon>Chromadorea</taxon>
        <taxon>Rhabditida</taxon>
        <taxon>Rhabditina</taxon>
        <taxon>Rhabditomorpha</taxon>
        <taxon>Rhabditoidea</taxon>
        <taxon>Rhabditidae</taxon>
        <taxon>Peloderinae</taxon>
        <taxon>Caenorhabditis</taxon>
    </lineage>
</organism>
<dbReference type="CTD" id="8591101"/>
<evidence type="ECO:0000256" key="1">
    <source>
        <dbReference type="SAM" id="MobiDB-lite"/>
    </source>
</evidence>
<protein>
    <submittedName>
        <fullName evidence="2">Protein CBG22671</fullName>
    </submittedName>
</protein>
<dbReference type="Proteomes" id="UP000008549">
    <property type="component" value="Unassembled WGS sequence"/>
</dbReference>
<dbReference type="EMBL" id="HE601180">
    <property type="protein sequence ID" value="CAP39216.1"/>
    <property type="molecule type" value="Genomic_DNA"/>
</dbReference>